<dbReference type="Proteomes" id="UP000232101">
    <property type="component" value="Unassembled WGS sequence"/>
</dbReference>
<sequence>MINEMTRKCRTCKEVKNLTEFTRRPKAPQGREYQCKACRSKARYENGSYLRERFRKHQYRHSSTMLYTDVTINAVLTATKCCYCGDELTREKEHAKQATLDHVYLGHNIDDNVVVCCRSCNTSKGQLHIYDYYQRSARFTDELWHEFVKQFASRYLKHEANEQEIEAWKQGFKEESEEMKQYGA</sequence>
<evidence type="ECO:0000313" key="2">
    <source>
        <dbReference type="Proteomes" id="UP000232101"/>
    </source>
</evidence>
<dbReference type="AlphaFoldDB" id="A0A2M9Q6W0"/>
<evidence type="ECO:0008006" key="3">
    <source>
        <dbReference type="Google" id="ProtNLM"/>
    </source>
</evidence>
<accession>A0A2M9Q6W0</accession>
<proteinExistence type="predicted"/>
<organism evidence="1 2">
    <name type="scientific">Lysinibacillus xylanilyticus</name>
    <dbReference type="NCBI Taxonomy" id="582475"/>
    <lineage>
        <taxon>Bacteria</taxon>
        <taxon>Bacillati</taxon>
        <taxon>Bacillota</taxon>
        <taxon>Bacilli</taxon>
        <taxon>Bacillales</taxon>
        <taxon>Bacillaceae</taxon>
        <taxon>Lysinibacillus</taxon>
    </lineage>
</organism>
<name>A0A2M9Q6W0_9BACI</name>
<dbReference type="EMBL" id="PHQY01000587">
    <property type="protein sequence ID" value="PJO43814.1"/>
    <property type="molecule type" value="Genomic_DNA"/>
</dbReference>
<reference evidence="1 2" key="1">
    <citation type="submission" date="2017-11" db="EMBL/GenBank/DDBJ databases">
        <title>Bacterial isolate from king chilli rhizosphere.</title>
        <authorList>
            <person name="Takhelmayum P."/>
            <person name="Sarangthem I."/>
        </authorList>
    </citation>
    <scope>NUCLEOTIDE SEQUENCE [LARGE SCALE GENOMIC DNA]</scope>
    <source>
        <strain evidence="2">t26</strain>
    </source>
</reference>
<gene>
    <name evidence="1" type="ORF">CWD94_10195</name>
</gene>
<dbReference type="Gene3D" id="1.10.30.50">
    <property type="match status" value="1"/>
</dbReference>
<protein>
    <recommendedName>
        <fullName evidence="3">HNH endonuclease</fullName>
    </recommendedName>
</protein>
<evidence type="ECO:0000313" key="1">
    <source>
        <dbReference type="EMBL" id="PJO43814.1"/>
    </source>
</evidence>
<comment type="caution">
    <text evidence="1">The sequence shown here is derived from an EMBL/GenBank/DDBJ whole genome shotgun (WGS) entry which is preliminary data.</text>
</comment>